<dbReference type="CDD" id="cd00161">
    <property type="entry name" value="beta-trefoil_Ricin-like"/>
    <property type="match status" value="1"/>
</dbReference>
<dbReference type="InterPro" id="IPR035992">
    <property type="entry name" value="Ricin_B-like_lectins"/>
</dbReference>
<dbReference type="Pfam" id="PF00652">
    <property type="entry name" value="Ricin_B_lectin"/>
    <property type="match status" value="1"/>
</dbReference>
<evidence type="ECO:0000313" key="1">
    <source>
        <dbReference type="EMBL" id="MFC1412983.1"/>
    </source>
</evidence>
<dbReference type="SUPFAM" id="SSF53955">
    <property type="entry name" value="Lysozyme-like"/>
    <property type="match status" value="1"/>
</dbReference>
<dbReference type="GO" id="GO:0016787">
    <property type="term" value="F:hydrolase activity"/>
    <property type="evidence" value="ECO:0007669"/>
    <property type="project" value="UniProtKB-KW"/>
</dbReference>
<dbReference type="PANTHER" id="PTHR22595:SF79">
    <property type="entry name" value="CHITINASE 12"/>
    <property type="match status" value="1"/>
</dbReference>
<accession>A0ABV6VH00</accession>
<dbReference type="CDD" id="cd00325">
    <property type="entry name" value="chitinase_GH19"/>
    <property type="match status" value="1"/>
</dbReference>
<comment type="caution">
    <text evidence="1">The sequence shown here is derived from an EMBL/GenBank/DDBJ whole genome shotgun (WGS) entry which is preliminary data.</text>
</comment>
<dbReference type="InterPro" id="IPR000772">
    <property type="entry name" value="Ricin_B_lectin"/>
</dbReference>
<dbReference type="Gene3D" id="1.10.530.10">
    <property type="match status" value="1"/>
</dbReference>
<dbReference type="Gene3D" id="3.30.20.10">
    <property type="entry name" value="Endochitinase, domain 2"/>
    <property type="match status" value="1"/>
</dbReference>
<protein>
    <submittedName>
        <fullName evidence="1">Glycoside hydrolase family 19 protein</fullName>
    </submittedName>
</protein>
<dbReference type="PANTHER" id="PTHR22595">
    <property type="entry name" value="CHITINASE-RELATED"/>
    <property type="match status" value="1"/>
</dbReference>
<dbReference type="InterPro" id="IPR000726">
    <property type="entry name" value="Glyco_hydro_19_cat"/>
</dbReference>
<dbReference type="SUPFAM" id="SSF50370">
    <property type="entry name" value="Ricin B-like lectins"/>
    <property type="match status" value="1"/>
</dbReference>
<evidence type="ECO:0000313" key="2">
    <source>
        <dbReference type="Proteomes" id="UP001592582"/>
    </source>
</evidence>
<dbReference type="InterPro" id="IPR023346">
    <property type="entry name" value="Lysozyme-like_dom_sf"/>
</dbReference>
<dbReference type="Pfam" id="PF00182">
    <property type="entry name" value="Glyco_hydro_19"/>
    <property type="match status" value="1"/>
</dbReference>
<dbReference type="Gene3D" id="2.80.10.50">
    <property type="match status" value="3"/>
</dbReference>
<dbReference type="SMART" id="SM00458">
    <property type="entry name" value="RICIN"/>
    <property type="match status" value="1"/>
</dbReference>
<dbReference type="EMBL" id="JBHEZX010000014">
    <property type="protein sequence ID" value="MFC1412983.1"/>
    <property type="molecule type" value="Genomic_DNA"/>
</dbReference>
<gene>
    <name evidence="1" type="ORF">ACEZDG_27330</name>
</gene>
<dbReference type="Proteomes" id="UP001592582">
    <property type="component" value="Unassembled WGS sequence"/>
</dbReference>
<name>A0ABV6VH00_9ACTN</name>
<dbReference type="PROSITE" id="PS50231">
    <property type="entry name" value="RICIN_B_LECTIN"/>
    <property type="match status" value="1"/>
</dbReference>
<keyword evidence="2" id="KW-1185">Reference proteome</keyword>
<reference evidence="1 2" key="1">
    <citation type="submission" date="2024-09" db="EMBL/GenBank/DDBJ databases">
        <authorList>
            <person name="Lee S.D."/>
        </authorList>
    </citation>
    <scope>NUCLEOTIDE SEQUENCE [LARGE SCALE GENOMIC DNA]</scope>
    <source>
        <strain evidence="1 2">N1-1</strain>
    </source>
</reference>
<sequence>MRAFPLPRSRPQHRSRPSRRPLRRLSSAVALTGAAVLAASGLTLAFAPGASAAVTSGATYSVTNVNSGKCVDARAAATANATAVQQYACNGTNAQKWVFTATSGGYFQVGSASGTAQVWDDSNVSGADGSLIQLWTYGGGNNQQWLPVLESGSNYHFVNRFSGKCLDVPAASTADSVQLQQYTCNNTAAQSFNLSTGGGGTTPPPGGFVVSEAQFNQMFPNRNSFYTYSGLTAALSAYPSFATTGSDTVKKQEAAAFLANVDHETGGLVYVTEIDQSGNYCASEPYGCPAGTYAYYGRGPLQISWNFNYKAAGDALGIDLLDNPYLVQNDASVAWKTGLWFWNTSTGAGTMTSHNAMVNSAGFGQTIRAINGSLECNGNNTAEMQDRINDYQQFTQILGVPAGSNLSC</sequence>
<proteinExistence type="predicted"/>
<keyword evidence="1" id="KW-0378">Hydrolase</keyword>
<organism evidence="1 2">
    <name type="scientific">Streptacidiphilus alkalitolerans</name>
    <dbReference type="NCBI Taxonomy" id="3342712"/>
    <lineage>
        <taxon>Bacteria</taxon>
        <taxon>Bacillati</taxon>
        <taxon>Actinomycetota</taxon>
        <taxon>Actinomycetes</taxon>
        <taxon>Kitasatosporales</taxon>
        <taxon>Streptomycetaceae</taxon>
        <taxon>Streptacidiphilus</taxon>
    </lineage>
</organism>